<evidence type="ECO:0000256" key="1">
    <source>
        <dbReference type="SAM" id="MobiDB-lite"/>
    </source>
</evidence>
<reference evidence="2" key="2">
    <citation type="submission" date="2016-01" db="EMBL/GenBank/DDBJ databases">
        <authorList>
            <person name="Hong K.W."/>
        </authorList>
    </citation>
    <scope>NUCLEOTIDE SEQUENCE</scope>
    <source>
        <strain evidence="2">M40</strain>
    </source>
</reference>
<evidence type="ECO:0000313" key="6">
    <source>
        <dbReference type="Proteomes" id="UP000216867"/>
    </source>
</evidence>
<feature type="region of interest" description="Disordered" evidence="1">
    <location>
        <begin position="46"/>
        <end position="67"/>
    </location>
</feature>
<evidence type="ECO:0000313" key="7">
    <source>
        <dbReference type="Proteomes" id="UP000594979"/>
    </source>
</evidence>
<name>A0A165DM56_9MICO</name>
<dbReference type="Proteomes" id="UP000076612">
    <property type="component" value="Unassembled WGS sequence"/>
</dbReference>
<dbReference type="KEGG" id="bcau:I6G59_12440"/>
<evidence type="ECO:0000313" key="2">
    <source>
        <dbReference type="EMBL" id="KZE16165.1"/>
    </source>
</evidence>
<dbReference type="Proteomes" id="UP000594979">
    <property type="component" value="Chromosome"/>
</dbReference>
<gene>
    <name evidence="2" type="ORF">AVW13_14690</name>
    <name evidence="3" type="ORF">B8X04_04915</name>
    <name evidence="4" type="ORF">I6G59_12440</name>
</gene>
<feature type="compositionally biased region" description="Basic and acidic residues" evidence="1">
    <location>
        <begin position="46"/>
        <end position="57"/>
    </location>
</feature>
<reference evidence="3 6" key="3">
    <citation type="submission" date="2017-04" db="EMBL/GenBank/DDBJ databases">
        <title>Kefir bacterial isolates.</title>
        <authorList>
            <person name="Kim Y."/>
            <person name="Blasche S."/>
            <person name="Patil K.R."/>
        </authorList>
    </citation>
    <scope>NUCLEOTIDE SEQUENCE [LARGE SCALE GENOMIC DNA]</scope>
    <source>
        <strain evidence="3 6">OG2</strain>
    </source>
</reference>
<evidence type="ECO:0000313" key="5">
    <source>
        <dbReference type="Proteomes" id="UP000076612"/>
    </source>
</evidence>
<feature type="compositionally biased region" description="Acidic residues" evidence="1">
    <location>
        <begin position="58"/>
        <end position="67"/>
    </location>
</feature>
<dbReference type="AlphaFoldDB" id="A0A165DM56"/>
<evidence type="ECO:0000313" key="4">
    <source>
        <dbReference type="EMBL" id="QPS32789.1"/>
    </source>
</evidence>
<sequence length="67" mass="7840">MGLFKDIDEANSKWYFNTATGEVEQGLVSDWTHRMGPYTTEAEARDALEQAKKRNEEWNEDDEKWNG</sequence>
<dbReference type="EMBL" id="CP065682">
    <property type="protein sequence ID" value="QPS32789.1"/>
    <property type="molecule type" value="Genomic_DNA"/>
</dbReference>
<reference evidence="5" key="1">
    <citation type="submission" date="2016-01" db="EMBL/GenBank/DDBJ databases">
        <title>Draft genome of Chromobacterium sp. F49.</title>
        <authorList>
            <person name="Hong K.W."/>
        </authorList>
    </citation>
    <scope>NUCLEOTIDE SEQUENCE [LARGE SCALE GENOMIC DNA]</scope>
    <source>
        <strain evidence="5">M40</strain>
    </source>
</reference>
<evidence type="ECO:0000313" key="3">
    <source>
        <dbReference type="EMBL" id="PAK96655.1"/>
    </source>
</evidence>
<organism evidence="3 6">
    <name type="scientific">Brevibacterium casei</name>
    <dbReference type="NCBI Taxonomy" id="33889"/>
    <lineage>
        <taxon>Bacteria</taxon>
        <taxon>Bacillati</taxon>
        <taxon>Actinomycetota</taxon>
        <taxon>Actinomycetes</taxon>
        <taxon>Micrococcales</taxon>
        <taxon>Brevibacteriaceae</taxon>
        <taxon>Brevibacterium</taxon>
    </lineage>
</organism>
<dbReference type="Proteomes" id="UP000216867">
    <property type="component" value="Unassembled WGS sequence"/>
</dbReference>
<dbReference type="EMBL" id="NCWY01000003">
    <property type="protein sequence ID" value="PAK96655.1"/>
    <property type="molecule type" value="Genomic_DNA"/>
</dbReference>
<dbReference type="RefSeq" id="WP_009375680.1">
    <property type="nucleotide sequence ID" value="NZ_CBDRLP010000014.1"/>
</dbReference>
<reference evidence="4 7" key="4">
    <citation type="submission" date="2020-12" db="EMBL/GenBank/DDBJ databases">
        <title>FDA dAtabase for Regulatory Grade micrObial Sequences (FDA-ARGOS): Supporting development and validation of Infectious Disease Dx tests.</title>
        <authorList>
            <person name="Sproer C."/>
            <person name="Gronow S."/>
            <person name="Severitt S."/>
            <person name="Schroder I."/>
            <person name="Tallon L."/>
            <person name="Sadzewicz L."/>
            <person name="Zhao X."/>
            <person name="Boylan J."/>
            <person name="Ott S."/>
            <person name="Bowen H."/>
            <person name="Vavikolanu K."/>
            <person name="Mehta A."/>
            <person name="Aluvathingal J."/>
            <person name="Nadendla S."/>
            <person name="Lowell S."/>
            <person name="Myers T."/>
            <person name="Yan Y."/>
            <person name="Sichtig H."/>
        </authorList>
    </citation>
    <scope>NUCLEOTIDE SEQUENCE [LARGE SCALE GENOMIC DNA]</scope>
    <source>
        <strain evidence="4 7">FDAARGOS_902</strain>
    </source>
</reference>
<protein>
    <submittedName>
        <fullName evidence="2">Oxidoreductase</fullName>
    </submittedName>
</protein>
<dbReference type="STRING" id="33889.AVW13_14690"/>
<proteinExistence type="predicted"/>
<accession>A0A165DM56</accession>
<dbReference type="EMBL" id="LQQR01000029">
    <property type="protein sequence ID" value="KZE16165.1"/>
    <property type="molecule type" value="Genomic_DNA"/>
</dbReference>
<dbReference type="GeneID" id="99772825"/>